<sequence>MPKLKLDAQTCLLATCDPSKKKLDLWDTQISGFVLEVRPSGGKTYYLRYQDSRGRQKQLKIGGYHDISLDQARKAAKRLRSEVVLGGDPLADKEILKAVPTYATLAEQHLAHAKGYQRSWESIEGLLRVHLVPRWGKLRLDEIRPQDIAQWLAQKAAEGLAPASVEKIRVTFGRSFELARQWGMPGVAANPVRSVPRPRFDNARSKFLTREQAGRLLEAAGQSLNPQLKSILQLLLLTGARVSELLNAEWRHVDLDRRAWHIPITKTGKSRYVPLSQAAVDVLTSLHRFDGCPYVLPNPETRAPFVSIKHAWHTARREAGLRDLRIHDLRHSAASFMINGGVDLYAVGRILGHADHKSTMRYAHLANETLMRAVEAGAAGMNG</sequence>
<dbReference type="RefSeq" id="WP_338501546.1">
    <property type="nucleotide sequence ID" value="NZ_CP145607.1"/>
</dbReference>
<gene>
    <name evidence="8" type="ORF">V6R86_01840</name>
</gene>
<name>A0ABZ2FXB0_9SPHN</name>
<accession>A0ABZ2FXB0</accession>
<evidence type="ECO:0000256" key="5">
    <source>
        <dbReference type="PROSITE-ProRule" id="PRU01248"/>
    </source>
</evidence>
<keyword evidence="9" id="KW-1185">Reference proteome</keyword>
<protein>
    <submittedName>
        <fullName evidence="8">Site-specific integrase</fullName>
    </submittedName>
</protein>
<evidence type="ECO:0000259" key="7">
    <source>
        <dbReference type="PROSITE" id="PS51900"/>
    </source>
</evidence>
<evidence type="ECO:0000259" key="6">
    <source>
        <dbReference type="PROSITE" id="PS51898"/>
    </source>
</evidence>
<evidence type="ECO:0000313" key="8">
    <source>
        <dbReference type="EMBL" id="WWM69471.1"/>
    </source>
</evidence>
<keyword evidence="4" id="KW-0233">DNA recombination</keyword>
<organism evidence="8 9">
    <name type="scientific">Sphingomonas kaistensis</name>
    <dbReference type="NCBI Taxonomy" id="298708"/>
    <lineage>
        <taxon>Bacteria</taxon>
        <taxon>Pseudomonadati</taxon>
        <taxon>Pseudomonadota</taxon>
        <taxon>Alphaproteobacteria</taxon>
        <taxon>Sphingomonadales</taxon>
        <taxon>Sphingomonadaceae</taxon>
        <taxon>Sphingomonas</taxon>
    </lineage>
</organism>
<dbReference type="CDD" id="cd00796">
    <property type="entry name" value="INT_Rci_Hp1_C"/>
    <property type="match status" value="1"/>
</dbReference>
<keyword evidence="3 5" id="KW-0238">DNA-binding</keyword>
<dbReference type="Gene3D" id="3.30.160.390">
    <property type="entry name" value="Integrase, DNA-binding domain"/>
    <property type="match status" value="1"/>
</dbReference>
<reference evidence="8 9" key="1">
    <citation type="submission" date="2024-02" db="EMBL/GenBank/DDBJ databases">
        <title>Full genome sequence of Sphingomonas kaistensis.</title>
        <authorList>
            <person name="Poletto B.L."/>
            <person name="Silva G."/>
            <person name="Galante D."/>
            <person name="Campos K.R."/>
            <person name="Santos M.B.N."/>
            <person name="Sacchi C.T."/>
        </authorList>
    </citation>
    <scope>NUCLEOTIDE SEQUENCE [LARGE SCALE GENOMIC DNA]</scope>
    <source>
        <strain evidence="8 9">MA4R</strain>
    </source>
</reference>
<dbReference type="Gene3D" id="1.10.443.10">
    <property type="entry name" value="Intergrase catalytic core"/>
    <property type="match status" value="1"/>
</dbReference>
<feature type="domain" description="Core-binding (CB)" evidence="7">
    <location>
        <begin position="100"/>
        <end position="180"/>
    </location>
</feature>
<dbReference type="Gene3D" id="1.10.150.130">
    <property type="match status" value="1"/>
</dbReference>
<evidence type="ECO:0000313" key="9">
    <source>
        <dbReference type="Proteomes" id="UP001382935"/>
    </source>
</evidence>
<comment type="similarity">
    <text evidence="1">Belongs to the 'phage' integrase family.</text>
</comment>
<dbReference type="InterPro" id="IPR044068">
    <property type="entry name" value="CB"/>
</dbReference>
<dbReference type="InterPro" id="IPR011010">
    <property type="entry name" value="DNA_brk_join_enz"/>
</dbReference>
<dbReference type="InterPro" id="IPR013762">
    <property type="entry name" value="Integrase-like_cat_sf"/>
</dbReference>
<dbReference type="Proteomes" id="UP001382935">
    <property type="component" value="Chromosome"/>
</dbReference>
<dbReference type="PANTHER" id="PTHR30629:SF2">
    <property type="entry name" value="PROPHAGE INTEGRASE INTS-RELATED"/>
    <property type="match status" value="1"/>
</dbReference>
<dbReference type="InterPro" id="IPR038488">
    <property type="entry name" value="Integrase_DNA-bd_sf"/>
</dbReference>
<evidence type="ECO:0000256" key="4">
    <source>
        <dbReference type="ARBA" id="ARBA00023172"/>
    </source>
</evidence>
<dbReference type="InterPro" id="IPR050808">
    <property type="entry name" value="Phage_Integrase"/>
</dbReference>
<dbReference type="InterPro" id="IPR002104">
    <property type="entry name" value="Integrase_catalytic"/>
</dbReference>
<dbReference type="Pfam" id="PF13356">
    <property type="entry name" value="Arm-DNA-bind_3"/>
    <property type="match status" value="1"/>
</dbReference>
<dbReference type="InterPro" id="IPR025166">
    <property type="entry name" value="Integrase_DNA_bind_dom"/>
</dbReference>
<proteinExistence type="inferred from homology"/>
<evidence type="ECO:0000256" key="2">
    <source>
        <dbReference type="ARBA" id="ARBA00022908"/>
    </source>
</evidence>
<evidence type="ECO:0000256" key="1">
    <source>
        <dbReference type="ARBA" id="ARBA00008857"/>
    </source>
</evidence>
<evidence type="ECO:0000256" key="3">
    <source>
        <dbReference type="ARBA" id="ARBA00023125"/>
    </source>
</evidence>
<dbReference type="PANTHER" id="PTHR30629">
    <property type="entry name" value="PROPHAGE INTEGRASE"/>
    <property type="match status" value="1"/>
</dbReference>
<dbReference type="PROSITE" id="PS51900">
    <property type="entry name" value="CB"/>
    <property type="match status" value="1"/>
</dbReference>
<dbReference type="PROSITE" id="PS51898">
    <property type="entry name" value="TYR_RECOMBINASE"/>
    <property type="match status" value="1"/>
</dbReference>
<feature type="domain" description="Tyr recombinase" evidence="6">
    <location>
        <begin position="203"/>
        <end position="375"/>
    </location>
</feature>
<dbReference type="Pfam" id="PF00589">
    <property type="entry name" value="Phage_integrase"/>
    <property type="match status" value="1"/>
</dbReference>
<keyword evidence="2" id="KW-0229">DNA integration</keyword>
<dbReference type="SUPFAM" id="SSF56349">
    <property type="entry name" value="DNA breaking-rejoining enzymes"/>
    <property type="match status" value="1"/>
</dbReference>
<dbReference type="EMBL" id="CP145607">
    <property type="protein sequence ID" value="WWM69471.1"/>
    <property type="molecule type" value="Genomic_DNA"/>
</dbReference>
<dbReference type="InterPro" id="IPR010998">
    <property type="entry name" value="Integrase_recombinase_N"/>
</dbReference>